<evidence type="ECO:0000256" key="3">
    <source>
        <dbReference type="ARBA" id="ARBA00022475"/>
    </source>
</evidence>
<feature type="transmembrane region" description="Helical" evidence="8">
    <location>
        <begin position="900"/>
        <end position="924"/>
    </location>
</feature>
<proteinExistence type="predicted"/>
<feature type="transmembrane region" description="Helical" evidence="8">
    <location>
        <begin position="945"/>
        <end position="966"/>
    </location>
</feature>
<dbReference type="GO" id="GO:0005886">
    <property type="term" value="C:plasma membrane"/>
    <property type="evidence" value="ECO:0007669"/>
    <property type="project" value="UniProtKB-SubCell"/>
</dbReference>
<dbReference type="Proteomes" id="UP000583454">
    <property type="component" value="Unassembled WGS sequence"/>
</dbReference>
<dbReference type="InterPro" id="IPR001036">
    <property type="entry name" value="Acrflvin-R"/>
</dbReference>
<evidence type="ECO:0000256" key="6">
    <source>
        <dbReference type="ARBA" id="ARBA00022989"/>
    </source>
</evidence>
<feature type="transmembrane region" description="Helical" evidence="8">
    <location>
        <begin position="978"/>
        <end position="1004"/>
    </location>
</feature>
<dbReference type="GO" id="GO:0042910">
    <property type="term" value="F:xenobiotic transmembrane transporter activity"/>
    <property type="evidence" value="ECO:0007669"/>
    <property type="project" value="TreeGrafter"/>
</dbReference>
<evidence type="ECO:0000256" key="7">
    <source>
        <dbReference type="ARBA" id="ARBA00023136"/>
    </source>
</evidence>
<evidence type="ECO:0000313" key="10">
    <source>
        <dbReference type="Proteomes" id="UP000583454"/>
    </source>
</evidence>
<feature type="transmembrane region" description="Helical" evidence="8">
    <location>
        <begin position="874"/>
        <end position="894"/>
    </location>
</feature>
<evidence type="ECO:0000313" key="9">
    <source>
        <dbReference type="EMBL" id="MBB5757328.1"/>
    </source>
</evidence>
<dbReference type="Gene3D" id="3.30.70.1320">
    <property type="entry name" value="Multidrug efflux transporter AcrB pore domain like"/>
    <property type="match status" value="1"/>
</dbReference>
<evidence type="ECO:0000256" key="5">
    <source>
        <dbReference type="ARBA" id="ARBA00022692"/>
    </source>
</evidence>
<protein>
    <submittedName>
        <fullName evidence="9">Multidrug efflux pump</fullName>
    </submittedName>
</protein>
<accession>A0A840ZJM7</accession>
<dbReference type="Gene3D" id="3.30.2090.10">
    <property type="entry name" value="Multidrug efflux transporter AcrB TolC docking domain, DN and DC subdomains"/>
    <property type="match status" value="2"/>
</dbReference>
<sequence>MAFTDLFVRRPTLAIVVSLLLLIGGGFALFSLPLRQYPKLQSAAITVETRYPGAAQDLMQGFVTAPLSQAVATADGIEYLTSISTEGRSLIKARLRLDADADRSLSEIMAKVQQTKYRLPREAFDPVIEKVTDDPTAVLYVALMSDTLPVQEINDYAVRAVQPLLSSVKGVASAQIMGGRNLAMRVWLDPDRLAAHDVTAAEVSQALARNNVQIAAGQVKGAMTAAAVAADTDTQDPESFRRMVLRDGIAPVRLEDVARIEVGGQDYEQSALINGRRAVVVAVNGTPEANPLEIVAAVTGLLPQLQRAKPPGLEIGNVFDVARFVRAALKEVEHTLVEAALVVVAVIFLFLGSWRAVLIPMVTIPLSLVGAAGLMLLAGFSLNLLTLLAMVLAIGLVVDDAIVVVENVYRHIEEGLSPFEASLRGAREVVGPVIAMTITLAAVYAPIGLMGGLTGSLFREFAFTLAGAVLVSGLVALCVSPMMSALLLRPQSPRGLGARIERVFARLAERYARLLRATLRVRPLMLLAGLATLVGTGFLYAGVQREFAPSEDQGTVMEVAKAPRYANLDYTERYSAQLEAAFRRLPETDTTWVLNGSSQTEPGPRSVFAGVNLAPWDKRTRSAAAIMAELQADGAQNPGLAVMAFLLPALPTAPGLPVQMVLRGPVDFAQLQAENARLQKEMRESGLFAVVDSDLSWDKPGVALSVDRDRASDLGLSMRDVAGTLAILVGENYVNRFAFRGRSYDVIPQVERRFRADPADLGRFYLRARSGALLPLDTVVRPSRRAEPNQLGQYDQMNAATLSAVPAPGVTMGRAVAFLKERTQALPAGLDVAWLGESRQFVTEGDQLTIAFGLALVVIFLVLAAQFDSFRDPLVILVSVPLSIFGALLPLWLGYATLNIFTQIGLVTLVGLIAKHGILMTAFANELQASRGLDRGAAIVEAARIRLRPILMTTAAMVVGLLPLVFADGAGAASRFAISVVVVAGMLVGTLFTLIVLPSVYTVLARDHRPDAAEEPVEDPAGLTAPAE</sequence>
<dbReference type="InterPro" id="IPR027463">
    <property type="entry name" value="AcrB_DN_DC_subdom"/>
</dbReference>
<keyword evidence="7 8" id="KW-0472">Membrane</keyword>
<evidence type="ECO:0000256" key="8">
    <source>
        <dbReference type="SAM" id="Phobius"/>
    </source>
</evidence>
<dbReference type="Gene3D" id="3.30.70.1430">
    <property type="entry name" value="Multidrug efflux transporter AcrB pore domain"/>
    <property type="match status" value="2"/>
</dbReference>
<gene>
    <name evidence="9" type="ORF">HNR00_002039</name>
</gene>
<evidence type="ECO:0000256" key="1">
    <source>
        <dbReference type="ARBA" id="ARBA00004429"/>
    </source>
</evidence>
<dbReference type="Gene3D" id="3.30.70.1440">
    <property type="entry name" value="Multidrug efflux transporter AcrB pore domain"/>
    <property type="match status" value="1"/>
</dbReference>
<feature type="transmembrane region" description="Helical" evidence="8">
    <location>
        <begin position="334"/>
        <end position="351"/>
    </location>
</feature>
<dbReference type="RefSeq" id="WP_183568743.1">
    <property type="nucleotide sequence ID" value="NZ_JACHOP010000006.1"/>
</dbReference>
<dbReference type="SUPFAM" id="SSF82866">
    <property type="entry name" value="Multidrug efflux transporter AcrB transmembrane domain"/>
    <property type="match status" value="2"/>
</dbReference>
<comment type="subcellular location">
    <subcellularLocation>
        <location evidence="1">Cell inner membrane</location>
        <topology evidence="1">Multi-pass membrane protein</topology>
    </subcellularLocation>
</comment>
<feature type="transmembrane region" description="Helical" evidence="8">
    <location>
        <begin position="429"/>
        <end position="449"/>
    </location>
</feature>
<dbReference type="AlphaFoldDB" id="A0A840ZJM7"/>
<dbReference type="PRINTS" id="PR00702">
    <property type="entry name" value="ACRIFLAVINRP"/>
</dbReference>
<feature type="transmembrane region" description="Helical" evidence="8">
    <location>
        <begin position="524"/>
        <end position="543"/>
    </location>
</feature>
<reference evidence="9 10" key="1">
    <citation type="submission" date="2020-08" db="EMBL/GenBank/DDBJ databases">
        <title>Genomic Encyclopedia of Type Strains, Phase IV (KMG-IV): sequencing the most valuable type-strain genomes for metagenomic binning, comparative biology and taxonomic classification.</title>
        <authorList>
            <person name="Goeker M."/>
        </authorList>
    </citation>
    <scope>NUCLEOTIDE SEQUENCE [LARGE SCALE GENOMIC DNA]</scope>
    <source>
        <strain evidence="9 10">DSM 2163</strain>
    </source>
</reference>
<keyword evidence="3" id="KW-1003">Cell membrane</keyword>
<keyword evidence="6 8" id="KW-1133">Transmembrane helix</keyword>
<name>A0A840ZJM7_9HYPH</name>
<dbReference type="SUPFAM" id="SSF82693">
    <property type="entry name" value="Multidrug efflux transporter AcrB pore domain, PN1, PN2, PC1 and PC2 subdomains"/>
    <property type="match status" value="3"/>
</dbReference>
<evidence type="ECO:0000256" key="2">
    <source>
        <dbReference type="ARBA" id="ARBA00022448"/>
    </source>
</evidence>
<dbReference type="PANTHER" id="PTHR32063">
    <property type="match status" value="1"/>
</dbReference>
<feature type="transmembrane region" description="Helical" evidence="8">
    <location>
        <begin position="461"/>
        <end position="488"/>
    </location>
</feature>
<dbReference type="FunFam" id="1.20.1640.10:FF:000001">
    <property type="entry name" value="Efflux pump membrane transporter"/>
    <property type="match status" value="1"/>
</dbReference>
<dbReference type="SUPFAM" id="SSF82714">
    <property type="entry name" value="Multidrug efflux transporter AcrB TolC docking domain, DN and DC subdomains"/>
    <property type="match status" value="2"/>
</dbReference>
<comment type="caution">
    <text evidence="9">The sequence shown here is derived from an EMBL/GenBank/DDBJ whole genome shotgun (WGS) entry which is preliminary data.</text>
</comment>
<keyword evidence="4" id="KW-0997">Cell inner membrane</keyword>
<keyword evidence="2" id="KW-0813">Transport</keyword>
<organism evidence="9 10">
    <name type="scientific">Methylorubrum rhodinum</name>
    <dbReference type="NCBI Taxonomy" id="29428"/>
    <lineage>
        <taxon>Bacteria</taxon>
        <taxon>Pseudomonadati</taxon>
        <taxon>Pseudomonadota</taxon>
        <taxon>Alphaproteobacteria</taxon>
        <taxon>Hyphomicrobiales</taxon>
        <taxon>Methylobacteriaceae</taxon>
        <taxon>Methylorubrum</taxon>
    </lineage>
</organism>
<feature type="transmembrane region" description="Helical" evidence="8">
    <location>
        <begin position="384"/>
        <end position="409"/>
    </location>
</feature>
<dbReference type="EMBL" id="JACHOP010000006">
    <property type="protein sequence ID" value="MBB5757328.1"/>
    <property type="molecule type" value="Genomic_DNA"/>
</dbReference>
<dbReference type="Gene3D" id="1.20.1640.10">
    <property type="entry name" value="Multidrug efflux transporter AcrB transmembrane domain"/>
    <property type="match status" value="2"/>
</dbReference>
<feature type="transmembrane region" description="Helical" evidence="8">
    <location>
        <begin position="848"/>
        <end position="867"/>
    </location>
</feature>
<dbReference type="PANTHER" id="PTHR32063:SF28">
    <property type="entry name" value="BLR2861 PROTEIN"/>
    <property type="match status" value="1"/>
</dbReference>
<evidence type="ECO:0000256" key="4">
    <source>
        <dbReference type="ARBA" id="ARBA00022519"/>
    </source>
</evidence>
<dbReference type="Pfam" id="PF00873">
    <property type="entry name" value="ACR_tran"/>
    <property type="match status" value="1"/>
</dbReference>
<keyword evidence="5 8" id="KW-0812">Transmembrane</keyword>
<keyword evidence="10" id="KW-1185">Reference proteome</keyword>